<dbReference type="AlphaFoldDB" id="A0A5C3KS87"/>
<name>A0A5C3KS87_COPMA</name>
<protein>
    <submittedName>
        <fullName evidence="2">Uncharacterized protein</fullName>
    </submittedName>
</protein>
<dbReference type="Proteomes" id="UP000307440">
    <property type="component" value="Unassembled WGS sequence"/>
</dbReference>
<evidence type="ECO:0000313" key="2">
    <source>
        <dbReference type="EMBL" id="TFK23296.1"/>
    </source>
</evidence>
<proteinExistence type="predicted"/>
<keyword evidence="3" id="KW-1185">Reference proteome</keyword>
<keyword evidence="1" id="KW-0812">Transmembrane</keyword>
<reference evidence="2 3" key="1">
    <citation type="journal article" date="2019" name="Nat. Ecol. Evol.">
        <title>Megaphylogeny resolves global patterns of mushroom evolution.</title>
        <authorList>
            <person name="Varga T."/>
            <person name="Krizsan K."/>
            <person name="Foldi C."/>
            <person name="Dima B."/>
            <person name="Sanchez-Garcia M."/>
            <person name="Sanchez-Ramirez S."/>
            <person name="Szollosi G.J."/>
            <person name="Szarkandi J.G."/>
            <person name="Papp V."/>
            <person name="Albert L."/>
            <person name="Andreopoulos W."/>
            <person name="Angelini C."/>
            <person name="Antonin V."/>
            <person name="Barry K.W."/>
            <person name="Bougher N.L."/>
            <person name="Buchanan P."/>
            <person name="Buyck B."/>
            <person name="Bense V."/>
            <person name="Catcheside P."/>
            <person name="Chovatia M."/>
            <person name="Cooper J."/>
            <person name="Damon W."/>
            <person name="Desjardin D."/>
            <person name="Finy P."/>
            <person name="Geml J."/>
            <person name="Haridas S."/>
            <person name="Hughes K."/>
            <person name="Justo A."/>
            <person name="Karasinski D."/>
            <person name="Kautmanova I."/>
            <person name="Kiss B."/>
            <person name="Kocsube S."/>
            <person name="Kotiranta H."/>
            <person name="LaButti K.M."/>
            <person name="Lechner B.E."/>
            <person name="Liimatainen K."/>
            <person name="Lipzen A."/>
            <person name="Lukacs Z."/>
            <person name="Mihaltcheva S."/>
            <person name="Morgado L.N."/>
            <person name="Niskanen T."/>
            <person name="Noordeloos M.E."/>
            <person name="Ohm R.A."/>
            <person name="Ortiz-Santana B."/>
            <person name="Ovrebo C."/>
            <person name="Racz N."/>
            <person name="Riley R."/>
            <person name="Savchenko A."/>
            <person name="Shiryaev A."/>
            <person name="Soop K."/>
            <person name="Spirin V."/>
            <person name="Szebenyi C."/>
            <person name="Tomsovsky M."/>
            <person name="Tulloss R.E."/>
            <person name="Uehling J."/>
            <person name="Grigoriev I.V."/>
            <person name="Vagvolgyi C."/>
            <person name="Papp T."/>
            <person name="Martin F.M."/>
            <person name="Miettinen O."/>
            <person name="Hibbett D.S."/>
            <person name="Nagy L.G."/>
        </authorList>
    </citation>
    <scope>NUCLEOTIDE SEQUENCE [LARGE SCALE GENOMIC DNA]</scope>
    <source>
        <strain evidence="2 3">CBS 121175</strain>
    </source>
</reference>
<gene>
    <name evidence="2" type="ORF">FA15DRAFT_468235</name>
</gene>
<evidence type="ECO:0000313" key="3">
    <source>
        <dbReference type="Proteomes" id="UP000307440"/>
    </source>
</evidence>
<keyword evidence="1" id="KW-0472">Membrane</keyword>
<keyword evidence="1" id="KW-1133">Transmembrane helix</keyword>
<evidence type="ECO:0000256" key="1">
    <source>
        <dbReference type="SAM" id="Phobius"/>
    </source>
</evidence>
<accession>A0A5C3KS87</accession>
<dbReference type="EMBL" id="ML210221">
    <property type="protein sequence ID" value="TFK23296.1"/>
    <property type="molecule type" value="Genomic_DNA"/>
</dbReference>
<organism evidence="2 3">
    <name type="scientific">Coprinopsis marcescibilis</name>
    <name type="common">Agaric fungus</name>
    <name type="synonym">Psathyrella marcescibilis</name>
    <dbReference type="NCBI Taxonomy" id="230819"/>
    <lineage>
        <taxon>Eukaryota</taxon>
        <taxon>Fungi</taxon>
        <taxon>Dikarya</taxon>
        <taxon>Basidiomycota</taxon>
        <taxon>Agaricomycotina</taxon>
        <taxon>Agaricomycetes</taxon>
        <taxon>Agaricomycetidae</taxon>
        <taxon>Agaricales</taxon>
        <taxon>Agaricineae</taxon>
        <taxon>Psathyrellaceae</taxon>
        <taxon>Coprinopsis</taxon>
    </lineage>
</organism>
<sequence>MTFLMFSTTEPSSWVAYVCFIAFLVLLNSHANRSIPSTLHANVTPDRRATLISSQCAFSSQFNTYPC</sequence>
<feature type="transmembrane region" description="Helical" evidence="1">
    <location>
        <begin position="12"/>
        <end position="29"/>
    </location>
</feature>